<sequence>MFNEETTNRTRLSKEDIDNRIKERKLWMRTKCKEGKHTTFSNCIIENIDLSGYYLRGLDFHGSRLENVNLSNVDLSVADLSGTEIINCNLHGTNFKESNINNSEIFACRIEDVDMSYTDLRNSTIITEIYNTNFNYTNMNHSHLKCATLVGCTFKDTSLRHAVLDYVRVADTELSKASLNSAVILDIEGLNVYSVGNNGNPIIYIPKYDKVFAEHWTSTLDGFLKQGLEMEEEKGKIEKIYEFFKVCR</sequence>
<gene>
    <name evidence="1" type="ORF">TwortDSMZ_001</name>
    <name evidence="2" type="ORF">TwortDSMZ_190</name>
</gene>
<dbReference type="InterPro" id="IPR001646">
    <property type="entry name" value="5peptide_repeat"/>
</dbReference>
<dbReference type="RefSeq" id="YP_238649.1">
    <property type="nucleotide sequence ID" value="NC_007021.1"/>
</dbReference>
<proteinExistence type="predicted"/>
<dbReference type="SMR" id="A0A6H0X521"/>
<evidence type="ECO:0008006" key="4">
    <source>
        <dbReference type="Google" id="ProtNLM"/>
    </source>
</evidence>
<dbReference type="SUPFAM" id="SSF141571">
    <property type="entry name" value="Pentapeptide repeat-like"/>
    <property type="match status" value="1"/>
</dbReference>
<dbReference type="PANTHER" id="PTHR14136">
    <property type="entry name" value="BTB_POZ DOMAIN-CONTAINING PROTEIN KCTD9"/>
    <property type="match status" value="1"/>
</dbReference>
<dbReference type="EMBL" id="MT151386">
    <property type="protein sequence ID" value="QIW89015.1"/>
    <property type="molecule type" value="Genomic_DNA"/>
</dbReference>
<organismHost>
    <name type="scientific">Twortvirus twort</name>
    <dbReference type="NCBI Taxonomy" id="55510"/>
</organismHost>
<dbReference type="KEGG" id="vg:5130335"/>
<evidence type="ECO:0000313" key="3">
    <source>
        <dbReference type="Proteomes" id="UP000503318"/>
    </source>
</evidence>
<dbReference type="Proteomes" id="UP000503318">
    <property type="component" value="Segment"/>
</dbReference>
<evidence type="ECO:0000313" key="1">
    <source>
        <dbReference type="EMBL" id="QIW89015.1"/>
    </source>
</evidence>
<accession>A0A6H0X521</accession>
<dbReference type="Gene3D" id="2.160.20.80">
    <property type="entry name" value="E3 ubiquitin-protein ligase SopA"/>
    <property type="match status" value="1"/>
</dbReference>
<reference evidence="1 3" key="1">
    <citation type="submission" date="2020-03" db="EMBL/GenBank/DDBJ databases">
        <title>Variable regions in the genome of staphylococcal bacteriophage Twort.</title>
        <authorList>
            <person name="Glowacka-Rutkowska A."/>
            <person name="Gawor J."/>
            <person name="Lobocka M."/>
        </authorList>
    </citation>
    <scope>NUCLEOTIDE SEQUENCE [LARGE SCALE GENOMIC DNA]</scope>
</reference>
<protein>
    <recommendedName>
        <fullName evidence="4">Pentapeptide repeat-containing protein</fullName>
    </recommendedName>
</protein>
<evidence type="ECO:0000313" key="2">
    <source>
        <dbReference type="EMBL" id="QIW89186.1"/>
    </source>
</evidence>
<dbReference type="PANTHER" id="PTHR14136:SF17">
    <property type="entry name" value="BTB_POZ DOMAIN-CONTAINING PROTEIN KCTD9"/>
    <property type="match status" value="1"/>
</dbReference>
<dbReference type="InterPro" id="IPR051082">
    <property type="entry name" value="Pentapeptide-BTB/POZ_domain"/>
</dbReference>
<name>A0A6H0X521_BPTWO</name>
<organism evidence="1 3">
    <name type="scientific">Staphylococcus phage Twort (strain DSM 17442 / HER 48)</name>
    <name type="common">Bacteriophage Twort</name>
    <dbReference type="NCBI Taxonomy" id="2908167"/>
    <lineage>
        <taxon>Viruses</taxon>
        <taxon>Duplodnaviria</taxon>
        <taxon>Heunggongvirae</taxon>
        <taxon>Uroviricota</taxon>
        <taxon>Caudoviricetes</taxon>
        <taxon>Herelleviridae</taxon>
        <taxon>Twortvirinae</taxon>
        <taxon>Twortvirus</taxon>
        <taxon>Twortvirus twort</taxon>
    </lineage>
</organism>
<dbReference type="Pfam" id="PF00805">
    <property type="entry name" value="Pentapeptide"/>
    <property type="match status" value="2"/>
</dbReference>
<dbReference type="EMBL" id="MT151386">
    <property type="protein sequence ID" value="QIW89186.1"/>
    <property type="molecule type" value="Genomic_DNA"/>
</dbReference>
<dbReference type="OrthoDB" id="19101at10239"/>